<gene>
    <name evidence="2" type="ORF">FPZ42_17165</name>
</gene>
<name>A0A563TXZ1_9SPHI</name>
<feature type="chain" id="PRO_5022025022" description="Outer membrane protein beta-barrel domain-containing protein" evidence="1">
    <location>
        <begin position="21"/>
        <end position="289"/>
    </location>
</feature>
<comment type="caution">
    <text evidence="2">The sequence shown here is derived from an EMBL/GenBank/DDBJ whole genome shotgun (WGS) entry which is preliminary data.</text>
</comment>
<reference evidence="2 3" key="1">
    <citation type="submission" date="2019-07" db="EMBL/GenBank/DDBJ databases">
        <authorList>
            <person name="Kim J."/>
        </authorList>
    </citation>
    <scope>NUCLEOTIDE SEQUENCE [LARGE SCALE GENOMIC DNA]</scope>
    <source>
        <strain evidence="2 3">MJ1a</strain>
    </source>
</reference>
<keyword evidence="3" id="KW-1185">Reference proteome</keyword>
<dbReference type="EMBL" id="VOEI01000007">
    <property type="protein sequence ID" value="TWR24214.1"/>
    <property type="molecule type" value="Genomic_DNA"/>
</dbReference>
<dbReference type="Proteomes" id="UP000318010">
    <property type="component" value="Unassembled WGS sequence"/>
</dbReference>
<organism evidence="2 3">
    <name type="scientific">Mucilaginibacter achroorhodeus</name>
    <dbReference type="NCBI Taxonomy" id="2599294"/>
    <lineage>
        <taxon>Bacteria</taxon>
        <taxon>Pseudomonadati</taxon>
        <taxon>Bacteroidota</taxon>
        <taxon>Sphingobacteriia</taxon>
        <taxon>Sphingobacteriales</taxon>
        <taxon>Sphingobacteriaceae</taxon>
        <taxon>Mucilaginibacter</taxon>
    </lineage>
</organism>
<keyword evidence="1" id="KW-0732">Signal</keyword>
<dbReference type="OrthoDB" id="835191at2"/>
<dbReference type="AlphaFoldDB" id="A0A563TXZ1"/>
<sequence>MKHIGSLILITLCITLSASAKPLLMTYKAYHAVADTDTVKPVRKSSASIGVSYGTDALFFGRTGPIRYPFVSTDIIVNTKPGFFVYGSGLKVLGYKPLVDEIDVGGGYYYRLSKKYTGTISYTRFIFNKEANIIKSASSNDINWKNTFDWKFLRTSITADYLFGKSDDIFTTLTASKYYESKFSVFTDQDYLSITPAVSMILGTQNFVQRYTDDHNRKLEFDNITDKNIRARNSRFNALNYSLKFPLAYNTPHYTLEASYRYSIPVNVEGILQNRKESFFNLTFYYVFY</sequence>
<feature type="signal peptide" evidence="1">
    <location>
        <begin position="1"/>
        <end position="20"/>
    </location>
</feature>
<evidence type="ECO:0000256" key="1">
    <source>
        <dbReference type="SAM" id="SignalP"/>
    </source>
</evidence>
<dbReference type="RefSeq" id="WP_146273092.1">
    <property type="nucleotide sequence ID" value="NZ_VOEI01000007.1"/>
</dbReference>
<proteinExistence type="predicted"/>
<accession>A0A563TXZ1</accession>
<protein>
    <recommendedName>
        <fullName evidence="4">Outer membrane protein beta-barrel domain-containing protein</fullName>
    </recommendedName>
</protein>
<evidence type="ECO:0000313" key="3">
    <source>
        <dbReference type="Proteomes" id="UP000318010"/>
    </source>
</evidence>
<evidence type="ECO:0008006" key="4">
    <source>
        <dbReference type="Google" id="ProtNLM"/>
    </source>
</evidence>
<evidence type="ECO:0000313" key="2">
    <source>
        <dbReference type="EMBL" id="TWR24214.1"/>
    </source>
</evidence>